<comment type="caution">
    <text evidence="2">The sequence shown here is derived from an EMBL/GenBank/DDBJ whole genome shotgun (WGS) entry which is preliminary data.</text>
</comment>
<feature type="region of interest" description="Disordered" evidence="1">
    <location>
        <begin position="40"/>
        <end position="65"/>
    </location>
</feature>
<name>A0A699TGR8_TANCI</name>
<gene>
    <name evidence="2" type="ORF">Tci_879633</name>
</gene>
<protein>
    <submittedName>
        <fullName evidence="2">Uncharacterized protein</fullName>
    </submittedName>
</protein>
<accession>A0A699TGR8</accession>
<dbReference type="EMBL" id="BKCJ011232949">
    <property type="protein sequence ID" value="GFD07664.1"/>
    <property type="molecule type" value="Genomic_DNA"/>
</dbReference>
<reference evidence="2" key="1">
    <citation type="journal article" date="2019" name="Sci. Rep.">
        <title>Draft genome of Tanacetum cinerariifolium, the natural source of mosquito coil.</title>
        <authorList>
            <person name="Yamashiro T."/>
            <person name="Shiraishi A."/>
            <person name="Satake H."/>
            <person name="Nakayama K."/>
        </authorList>
    </citation>
    <scope>NUCLEOTIDE SEQUENCE</scope>
</reference>
<proteinExistence type="predicted"/>
<evidence type="ECO:0000256" key="1">
    <source>
        <dbReference type="SAM" id="MobiDB-lite"/>
    </source>
</evidence>
<dbReference type="AlphaFoldDB" id="A0A699TGR8"/>
<feature type="non-terminal residue" evidence="2">
    <location>
        <position position="1"/>
    </location>
</feature>
<sequence>KVSQGLRHLYLREGIVEEQVQADDAVTAVVQENVTEDVANDAIPSLPSHDIPSPSQEQPSPPQQP</sequence>
<evidence type="ECO:0000313" key="2">
    <source>
        <dbReference type="EMBL" id="GFD07664.1"/>
    </source>
</evidence>
<organism evidence="2">
    <name type="scientific">Tanacetum cinerariifolium</name>
    <name type="common">Dalmatian daisy</name>
    <name type="synonym">Chrysanthemum cinerariifolium</name>
    <dbReference type="NCBI Taxonomy" id="118510"/>
    <lineage>
        <taxon>Eukaryota</taxon>
        <taxon>Viridiplantae</taxon>
        <taxon>Streptophyta</taxon>
        <taxon>Embryophyta</taxon>
        <taxon>Tracheophyta</taxon>
        <taxon>Spermatophyta</taxon>
        <taxon>Magnoliopsida</taxon>
        <taxon>eudicotyledons</taxon>
        <taxon>Gunneridae</taxon>
        <taxon>Pentapetalae</taxon>
        <taxon>asterids</taxon>
        <taxon>campanulids</taxon>
        <taxon>Asterales</taxon>
        <taxon>Asteraceae</taxon>
        <taxon>Asteroideae</taxon>
        <taxon>Anthemideae</taxon>
        <taxon>Anthemidinae</taxon>
        <taxon>Tanacetum</taxon>
    </lineage>
</organism>